<gene>
    <name evidence="2" type="ORF">L0U89_11275</name>
</gene>
<sequence>MIVSNPELLAIQNSEVVPQLTLDCVIFGFHAGQLKVLLVKWKGTSFWSLPGGVVRQSESLNDAATRILTQRTGLVDIFLRQFYTFGDSNRYDKESVSEKLASVVPKHMWYDRAISVGYYALVNYAQVFPTPDEMSDSCEWRGLDELPELLFDHSEILKTALDYLRKEIAHQPVGLNLLPLKFTMPEMMRMYEAILGRKIDPRNFQKKILKSGIVIKSKEVKKGTAHRSPFFYYFDNKKYGEVLQSGSLFFI</sequence>
<accession>A0ABS9BUH0</accession>
<dbReference type="SUPFAM" id="SSF55811">
    <property type="entry name" value="Nudix"/>
    <property type="match status" value="1"/>
</dbReference>
<dbReference type="InterPro" id="IPR036388">
    <property type="entry name" value="WH-like_DNA-bd_sf"/>
</dbReference>
<dbReference type="CDD" id="cd18873">
    <property type="entry name" value="NUDIX_NadM_like"/>
    <property type="match status" value="1"/>
</dbReference>
<dbReference type="PROSITE" id="PS51462">
    <property type="entry name" value="NUDIX"/>
    <property type="match status" value="1"/>
</dbReference>
<evidence type="ECO:0000313" key="2">
    <source>
        <dbReference type="EMBL" id="MCF1751653.1"/>
    </source>
</evidence>
<dbReference type="PANTHER" id="PTHR43736">
    <property type="entry name" value="ADP-RIBOSE PYROPHOSPHATASE"/>
    <property type="match status" value="1"/>
</dbReference>
<dbReference type="Gene3D" id="1.10.10.10">
    <property type="entry name" value="Winged helix-like DNA-binding domain superfamily/Winged helix DNA-binding domain"/>
    <property type="match status" value="1"/>
</dbReference>
<dbReference type="InterPro" id="IPR054105">
    <property type="entry name" value="WHD_NrtR"/>
</dbReference>
<proteinExistence type="predicted"/>
<dbReference type="InterPro" id="IPR036390">
    <property type="entry name" value="WH_DNA-bd_sf"/>
</dbReference>
<dbReference type="Pfam" id="PF21906">
    <property type="entry name" value="WHD_NrtR"/>
    <property type="match status" value="1"/>
</dbReference>
<dbReference type="SUPFAM" id="SSF46785">
    <property type="entry name" value="Winged helix' DNA-binding domain"/>
    <property type="match status" value="1"/>
</dbReference>
<protein>
    <submittedName>
        <fullName evidence="2">NUDIX domain-containing protein</fullName>
    </submittedName>
</protein>
<organism evidence="2 3">
    <name type="scientific">Mariniradius sediminis</name>
    <dbReference type="NCBI Taxonomy" id="2909237"/>
    <lineage>
        <taxon>Bacteria</taxon>
        <taxon>Pseudomonadati</taxon>
        <taxon>Bacteroidota</taxon>
        <taxon>Cytophagia</taxon>
        <taxon>Cytophagales</taxon>
        <taxon>Cyclobacteriaceae</taxon>
        <taxon>Mariniradius</taxon>
    </lineage>
</organism>
<dbReference type="EMBL" id="JAKEVZ010000008">
    <property type="protein sequence ID" value="MCF1751653.1"/>
    <property type="molecule type" value="Genomic_DNA"/>
</dbReference>
<dbReference type="InterPro" id="IPR000086">
    <property type="entry name" value="NUDIX_hydrolase_dom"/>
</dbReference>
<reference evidence="2 3" key="1">
    <citation type="submission" date="2022-01" db="EMBL/GenBank/DDBJ databases">
        <title>Mariniradius saccharolyticus sp. nov., isolated from sediment of a river.</title>
        <authorList>
            <person name="Liu H."/>
        </authorList>
    </citation>
    <scope>NUCLEOTIDE SEQUENCE [LARGE SCALE GENOMIC DNA]</scope>
    <source>
        <strain evidence="2 3">RY-2</strain>
    </source>
</reference>
<evidence type="ECO:0000259" key="1">
    <source>
        <dbReference type="PROSITE" id="PS51462"/>
    </source>
</evidence>
<dbReference type="Proteomes" id="UP001201449">
    <property type="component" value="Unassembled WGS sequence"/>
</dbReference>
<keyword evidence="3" id="KW-1185">Reference proteome</keyword>
<feature type="domain" description="Nudix hydrolase" evidence="1">
    <location>
        <begin position="19"/>
        <end position="164"/>
    </location>
</feature>
<evidence type="ECO:0000313" key="3">
    <source>
        <dbReference type="Proteomes" id="UP001201449"/>
    </source>
</evidence>
<dbReference type="PANTHER" id="PTHR43736:SF4">
    <property type="entry name" value="SLR1690 PROTEIN"/>
    <property type="match status" value="1"/>
</dbReference>
<dbReference type="Gene3D" id="3.90.79.10">
    <property type="entry name" value="Nucleoside Triphosphate Pyrophosphohydrolase"/>
    <property type="match status" value="1"/>
</dbReference>
<dbReference type="InterPro" id="IPR015797">
    <property type="entry name" value="NUDIX_hydrolase-like_dom_sf"/>
</dbReference>
<name>A0ABS9BUH0_9BACT</name>
<comment type="caution">
    <text evidence="2">The sequence shown here is derived from an EMBL/GenBank/DDBJ whole genome shotgun (WGS) entry which is preliminary data.</text>
</comment>
<dbReference type="Pfam" id="PF00293">
    <property type="entry name" value="NUDIX"/>
    <property type="match status" value="1"/>
</dbReference>